<dbReference type="InterPro" id="IPR003779">
    <property type="entry name" value="CMD-like"/>
</dbReference>
<evidence type="ECO:0000313" key="2">
    <source>
        <dbReference type="EMBL" id="WCZ38103.1"/>
    </source>
</evidence>
<organism evidence="2 3">
    <name type="scientific">Corynebacterium jeddahense</name>
    <dbReference type="NCBI Taxonomy" id="1414719"/>
    <lineage>
        <taxon>Bacteria</taxon>
        <taxon>Bacillati</taxon>
        <taxon>Actinomycetota</taxon>
        <taxon>Actinomycetes</taxon>
        <taxon>Mycobacteriales</taxon>
        <taxon>Corynebacteriaceae</taxon>
        <taxon>Corynebacterium</taxon>
    </lineage>
</organism>
<dbReference type="SUPFAM" id="SSF69118">
    <property type="entry name" value="AhpD-like"/>
    <property type="match status" value="1"/>
</dbReference>
<protein>
    <submittedName>
        <fullName evidence="2">Carboxymuconolactone decarboxylase family protein</fullName>
    </submittedName>
</protein>
<dbReference type="Pfam" id="PF02627">
    <property type="entry name" value="CMD"/>
    <property type="match status" value="1"/>
</dbReference>
<sequence length="175" mass="18858">MASNCCWAERCMVGGAAGTHASTSLPRTSSTSATRLFAGRPWRRRYCYNTESGLGRAERELAATVASRLNGCEYCASVHQGRSKDEGGDAEAIDSLLDEGVTADLASKLWNAIRDAAVALTRTPFAFGTPHVEALRAAGLDDLAVLDVVNSSAFFNWANRLMLTLGEPDVPKRYR</sequence>
<feature type="domain" description="Carboxymuconolactone decarboxylase-like" evidence="1">
    <location>
        <begin position="50"/>
        <end position="114"/>
    </location>
</feature>
<dbReference type="Gene3D" id="1.20.1290.10">
    <property type="entry name" value="AhpD-like"/>
    <property type="match status" value="1"/>
</dbReference>
<keyword evidence="3" id="KW-1185">Reference proteome</keyword>
<evidence type="ECO:0000259" key="1">
    <source>
        <dbReference type="Pfam" id="PF02627"/>
    </source>
</evidence>
<name>A0ABY7UKP8_9CORY</name>
<evidence type="ECO:0000313" key="3">
    <source>
        <dbReference type="Proteomes" id="UP001218071"/>
    </source>
</evidence>
<dbReference type="InterPro" id="IPR004675">
    <property type="entry name" value="AhpD_core"/>
</dbReference>
<dbReference type="Proteomes" id="UP001218071">
    <property type="component" value="Chromosome"/>
</dbReference>
<reference evidence="2 3" key="1">
    <citation type="submission" date="2020-10" db="EMBL/GenBank/DDBJ databases">
        <title>Complete genome sequence of Corynebacterium jeddahense DSM 45997, type strain of Corynebacterium jeddahense.</title>
        <authorList>
            <person name="Busche T."/>
            <person name="Kalinowski J."/>
            <person name="Ruckert C."/>
        </authorList>
    </citation>
    <scope>NUCLEOTIDE SEQUENCE [LARGE SCALE GENOMIC DNA]</scope>
    <source>
        <strain evidence="2 3">DSM 45997</strain>
    </source>
</reference>
<accession>A0ABY7UKP8</accession>
<dbReference type="InterPro" id="IPR029032">
    <property type="entry name" value="AhpD-like"/>
</dbReference>
<dbReference type="PANTHER" id="PTHR35446">
    <property type="entry name" value="SI:CH211-175M2.5"/>
    <property type="match status" value="1"/>
</dbReference>
<dbReference type="EMBL" id="CP063194">
    <property type="protein sequence ID" value="WCZ38103.1"/>
    <property type="molecule type" value="Genomic_DNA"/>
</dbReference>
<dbReference type="InterPro" id="IPR010195">
    <property type="entry name" value="Uncharacterised_peroxidase-rel"/>
</dbReference>
<dbReference type="NCBIfam" id="TIGR00778">
    <property type="entry name" value="ahpD_dom"/>
    <property type="match status" value="1"/>
</dbReference>
<dbReference type="NCBIfam" id="TIGR01926">
    <property type="entry name" value="peroxid_rel"/>
    <property type="match status" value="1"/>
</dbReference>
<gene>
    <name evidence="2" type="ORF">CJEDD_02400</name>
</gene>
<proteinExistence type="predicted"/>
<dbReference type="PANTHER" id="PTHR35446:SF2">
    <property type="entry name" value="CARBOXYMUCONOLACTONE DECARBOXYLASE-LIKE DOMAIN-CONTAINING PROTEIN"/>
    <property type="match status" value="1"/>
</dbReference>